<evidence type="ECO:0000313" key="2">
    <source>
        <dbReference type="Proteomes" id="UP001162156"/>
    </source>
</evidence>
<accession>A0AAV8ZR25</accession>
<dbReference type="AlphaFoldDB" id="A0AAV8ZR25"/>
<sequence length="79" mass="9115">MVAMKVVWILQAINHQCPPKILQSPEEYPSVEENIPVENQNGDKQIARVSPDASVKIRRYLNFVLALTYFYTKPLIEVE</sequence>
<protein>
    <submittedName>
        <fullName evidence="1">Uncharacterized protein</fullName>
    </submittedName>
</protein>
<dbReference type="Proteomes" id="UP001162156">
    <property type="component" value="Unassembled WGS sequence"/>
</dbReference>
<evidence type="ECO:0000313" key="1">
    <source>
        <dbReference type="EMBL" id="KAJ8967991.1"/>
    </source>
</evidence>
<organism evidence="1 2">
    <name type="scientific">Rhamnusium bicolor</name>
    <dbReference type="NCBI Taxonomy" id="1586634"/>
    <lineage>
        <taxon>Eukaryota</taxon>
        <taxon>Metazoa</taxon>
        <taxon>Ecdysozoa</taxon>
        <taxon>Arthropoda</taxon>
        <taxon>Hexapoda</taxon>
        <taxon>Insecta</taxon>
        <taxon>Pterygota</taxon>
        <taxon>Neoptera</taxon>
        <taxon>Endopterygota</taxon>
        <taxon>Coleoptera</taxon>
        <taxon>Polyphaga</taxon>
        <taxon>Cucujiformia</taxon>
        <taxon>Chrysomeloidea</taxon>
        <taxon>Cerambycidae</taxon>
        <taxon>Lepturinae</taxon>
        <taxon>Rhagiini</taxon>
        <taxon>Rhamnusium</taxon>
    </lineage>
</organism>
<proteinExistence type="predicted"/>
<comment type="caution">
    <text evidence="1">The sequence shown here is derived from an EMBL/GenBank/DDBJ whole genome shotgun (WGS) entry which is preliminary data.</text>
</comment>
<gene>
    <name evidence="1" type="ORF">NQ314_002525</name>
</gene>
<keyword evidence="2" id="KW-1185">Reference proteome</keyword>
<dbReference type="EMBL" id="JANEYF010000780">
    <property type="protein sequence ID" value="KAJ8967991.1"/>
    <property type="molecule type" value="Genomic_DNA"/>
</dbReference>
<reference evidence="1" key="1">
    <citation type="journal article" date="2023" name="Insect Mol. Biol.">
        <title>Genome sequencing provides insights into the evolution of gene families encoding plant cell wall-degrading enzymes in longhorned beetles.</title>
        <authorList>
            <person name="Shin N.R."/>
            <person name="Okamura Y."/>
            <person name="Kirsch R."/>
            <person name="Pauchet Y."/>
        </authorList>
    </citation>
    <scope>NUCLEOTIDE SEQUENCE</scope>
    <source>
        <strain evidence="1">RBIC_L_NR</strain>
    </source>
</reference>
<name>A0AAV8ZR25_9CUCU</name>